<dbReference type="SUPFAM" id="SSF53474">
    <property type="entry name" value="alpha/beta-Hydrolases"/>
    <property type="match status" value="1"/>
</dbReference>
<name>A0A840SM34_9RHOB</name>
<organism evidence="2 3">
    <name type="scientific">Amaricoccus macauensis</name>
    <dbReference type="NCBI Taxonomy" id="57001"/>
    <lineage>
        <taxon>Bacteria</taxon>
        <taxon>Pseudomonadati</taxon>
        <taxon>Pseudomonadota</taxon>
        <taxon>Alphaproteobacteria</taxon>
        <taxon>Rhodobacterales</taxon>
        <taxon>Paracoccaceae</taxon>
        <taxon>Amaricoccus</taxon>
    </lineage>
</organism>
<gene>
    <name evidence="2" type="ORF">HNP73_001601</name>
</gene>
<dbReference type="InterPro" id="IPR051044">
    <property type="entry name" value="MAG_DAG_Lipase"/>
</dbReference>
<dbReference type="Proteomes" id="UP000549457">
    <property type="component" value="Unassembled WGS sequence"/>
</dbReference>
<dbReference type="InterPro" id="IPR022742">
    <property type="entry name" value="Hydrolase_4"/>
</dbReference>
<dbReference type="Pfam" id="PF12146">
    <property type="entry name" value="Hydrolase_4"/>
    <property type="match status" value="1"/>
</dbReference>
<keyword evidence="2" id="KW-0378">Hydrolase</keyword>
<dbReference type="GO" id="GO:0004622">
    <property type="term" value="F:phosphatidylcholine lysophospholipase activity"/>
    <property type="evidence" value="ECO:0007669"/>
    <property type="project" value="UniProtKB-EC"/>
</dbReference>
<sequence>MGATAGAPFFADVADAPDGADAFWLTAADGTRIRAVVWRGASDARGTAVIFPGRTEFAEKYGRVAGGLVERGLAVLVLDWRGQGLSDRYPPNPMLGHIRDFRIYQRDAAALLDLGTALGLPGPRYLVAHSMGGCIGLRTLLERPEFSGAILSAPMWRLEMHAMTRALTSRMTRLASLAGFGARLMPGTRPGPTAHAGFAGNALTSHVDTFEWCVRQINAHPELSLGGPSMQWTHAALHEMTRLDTAPLPRIPTLVMLGDAENVVSSTAIRARVARMAAGEVLDLPGARHEIFMEGPETLARVWERIERFLDKMPARQGVSEPDTPP</sequence>
<dbReference type="RefSeq" id="WP_184148140.1">
    <property type="nucleotide sequence ID" value="NZ_JACHFM010000002.1"/>
</dbReference>
<accession>A0A840SM34</accession>
<proteinExistence type="predicted"/>
<dbReference type="EMBL" id="JACHFM010000002">
    <property type="protein sequence ID" value="MBB5221665.1"/>
    <property type="molecule type" value="Genomic_DNA"/>
</dbReference>
<evidence type="ECO:0000313" key="3">
    <source>
        <dbReference type="Proteomes" id="UP000549457"/>
    </source>
</evidence>
<dbReference type="InterPro" id="IPR029058">
    <property type="entry name" value="AB_hydrolase_fold"/>
</dbReference>
<evidence type="ECO:0000313" key="2">
    <source>
        <dbReference type="EMBL" id="MBB5221665.1"/>
    </source>
</evidence>
<reference evidence="2 3" key="1">
    <citation type="submission" date="2020-08" db="EMBL/GenBank/DDBJ databases">
        <title>Genomic Encyclopedia of Type Strains, Phase IV (KMG-IV): sequencing the most valuable type-strain genomes for metagenomic binning, comparative biology and taxonomic classification.</title>
        <authorList>
            <person name="Goeker M."/>
        </authorList>
    </citation>
    <scope>NUCLEOTIDE SEQUENCE [LARGE SCALE GENOMIC DNA]</scope>
    <source>
        <strain evidence="2 3">DSM 101730</strain>
    </source>
</reference>
<keyword evidence="3" id="KW-1185">Reference proteome</keyword>
<protein>
    <submittedName>
        <fullName evidence="2">Lysophospholipase</fullName>
        <ecNumber evidence="2">3.1.1.5</ecNumber>
    </submittedName>
</protein>
<evidence type="ECO:0000259" key="1">
    <source>
        <dbReference type="Pfam" id="PF12146"/>
    </source>
</evidence>
<dbReference type="AlphaFoldDB" id="A0A840SM34"/>
<dbReference type="Gene3D" id="3.40.50.1820">
    <property type="entry name" value="alpha/beta hydrolase"/>
    <property type="match status" value="1"/>
</dbReference>
<feature type="domain" description="Serine aminopeptidase S33" evidence="1">
    <location>
        <begin position="43"/>
        <end position="294"/>
    </location>
</feature>
<dbReference type="PANTHER" id="PTHR11614">
    <property type="entry name" value="PHOSPHOLIPASE-RELATED"/>
    <property type="match status" value="1"/>
</dbReference>
<dbReference type="EC" id="3.1.1.5" evidence="2"/>
<comment type="caution">
    <text evidence="2">The sequence shown here is derived from an EMBL/GenBank/DDBJ whole genome shotgun (WGS) entry which is preliminary data.</text>
</comment>